<dbReference type="Pfam" id="PF21402">
    <property type="entry name" value="NLRX1_C"/>
    <property type="match status" value="1"/>
</dbReference>
<dbReference type="Gene3D" id="3.80.10.10">
    <property type="entry name" value="Ribonuclease Inhibitor"/>
    <property type="match status" value="1"/>
</dbReference>
<dbReference type="InterPro" id="IPR027417">
    <property type="entry name" value="P-loop_NTPase"/>
</dbReference>
<name>A0A8T0B2J1_SILME</name>
<dbReference type="Gene3D" id="3.40.50.300">
    <property type="entry name" value="P-loop containing nucleotide triphosphate hydrolases"/>
    <property type="match status" value="1"/>
</dbReference>
<dbReference type="PANTHER" id="PTHR24106">
    <property type="entry name" value="NACHT, LRR AND CARD DOMAINS-CONTAINING"/>
    <property type="match status" value="1"/>
</dbReference>
<dbReference type="OrthoDB" id="120976at2759"/>
<evidence type="ECO:0000256" key="1">
    <source>
        <dbReference type="ARBA" id="ARBA00022614"/>
    </source>
</evidence>
<dbReference type="EMBL" id="JABFDY010000012">
    <property type="protein sequence ID" value="KAF7699968.1"/>
    <property type="molecule type" value="Genomic_DNA"/>
</dbReference>
<gene>
    <name evidence="6" type="ORF">HF521_002926</name>
</gene>
<dbReference type="AlphaFoldDB" id="A0A8T0B2J1"/>
<feature type="domain" description="NACHT" evidence="5">
    <location>
        <begin position="192"/>
        <end position="325"/>
    </location>
</feature>
<dbReference type="InterPro" id="IPR051261">
    <property type="entry name" value="NLR"/>
</dbReference>
<dbReference type="PROSITE" id="PS50837">
    <property type="entry name" value="NACHT"/>
    <property type="match status" value="1"/>
</dbReference>
<keyword evidence="7" id="KW-1185">Reference proteome</keyword>
<proteinExistence type="predicted"/>
<dbReference type="SUPFAM" id="SSF52047">
    <property type="entry name" value="RNI-like"/>
    <property type="match status" value="1"/>
</dbReference>
<evidence type="ECO:0000256" key="2">
    <source>
        <dbReference type="ARBA" id="ARBA00022737"/>
    </source>
</evidence>
<keyword evidence="1" id="KW-0433">Leucine-rich repeat</keyword>
<evidence type="ECO:0000256" key="3">
    <source>
        <dbReference type="ARBA" id="ARBA00022741"/>
    </source>
</evidence>
<organism evidence="6 7">
    <name type="scientific">Silurus meridionalis</name>
    <name type="common">Southern catfish</name>
    <name type="synonym">Silurus soldatovi meridionalis</name>
    <dbReference type="NCBI Taxonomy" id="175797"/>
    <lineage>
        <taxon>Eukaryota</taxon>
        <taxon>Metazoa</taxon>
        <taxon>Chordata</taxon>
        <taxon>Craniata</taxon>
        <taxon>Vertebrata</taxon>
        <taxon>Euteleostomi</taxon>
        <taxon>Actinopterygii</taxon>
        <taxon>Neopterygii</taxon>
        <taxon>Teleostei</taxon>
        <taxon>Ostariophysi</taxon>
        <taxon>Siluriformes</taxon>
        <taxon>Siluridae</taxon>
        <taxon>Silurus</taxon>
    </lineage>
</organism>
<dbReference type="InterPro" id="IPR048900">
    <property type="entry name" value="NLRX1_C"/>
</dbReference>
<keyword evidence="2" id="KW-0677">Repeat</keyword>
<dbReference type="InterPro" id="IPR007111">
    <property type="entry name" value="NACHT_NTPase"/>
</dbReference>
<evidence type="ECO:0000259" key="5">
    <source>
        <dbReference type="PROSITE" id="PS50837"/>
    </source>
</evidence>
<evidence type="ECO:0000256" key="4">
    <source>
        <dbReference type="ARBA" id="ARBA00022840"/>
    </source>
</evidence>
<sequence>MLQCNSVKAVGGVLKDSKMWRFGRTTGRGAVSWRSYSALKDYKHEAVPGRKVEFTFPPSDFCCVRKAGSLLHAKWMSRCGCGWSERVPLMGSSFSGYSLRSYSSGTATTDPIEIHKQKLMLWFSHLPQEEKQFGGFFSPETMHIEPLILEKNPDERKDLSINPFKGNESMKRSITPEQLFDAKHGIKDGKGHNILLYGAVGTGKSTVVRKLVLDWCAGSALSQFKLLVPFSCEDLAQLSKSASLRDLVGRKYVHLRKTPFLSGDNNQASEILFIFNGMEKMKLDFRIGSTELCSDPNEALSSGAIVVNLLRKYLLPEASILVTTRLSAVDYIPKKYVHRYAQIYGFNDPDLQRTYFTSRLLQQSGEKPSKEAESLIEMLYLNLQRESQLAAACFLPSYCWLTCATLHFLHFTDAKAPIRTLTGIYTSFLRLNFGGEVMTIGGDQASQENQNSLMLYVVRTVGKLAFDGVSSKHTSYSETDLEQWIGGKIKTDEELQQLAVFRTDVLDFFLVPFVEHGQKLTESNEKRFVFAVPAMQEYLAALYVVLGENKTALEKVTKQVSSVLGQAGEDITTLMTILSKFIPLRIFALFNLVKLFPKFFDRITSLSRGRIANTMAAEMFRSEDSYNEDVLDQVEQSLLGVQGPQPEQKDDTRSFELYPIFMGGLLHYGNRRLLEQLGCDIKSTTVVQITRTLKKQLIKESCKQQPPEELMDLLVLLYELQNPRLMAEVLQSVKIINLSNVRMTPLKCFVLSSVLNCLPSGSVLNELNLSSCHVTPELLQTLYPAFNNTRSINLQFNNLDSESCIMLRDLLLEPNSKIKSLQLCDNSLLDRGVSHLLDALSGNQSLQKLSLMHTGLGDGAASELAEKLALHGGLQELNVAYNNIGDGAALKLVDACREHPTIHTLHLYLNQLTDVGKQSLHVRGVPQVKGGRRVKVLASVTEGSDISEDWHPILSIIGKNSLSWERERVREQLLIFVKDLEWGRKQNSNFLKKLHFRRVERVVRQTLRMLEKGSNVN</sequence>
<comment type="caution">
    <text evidence="6">The sequence shown here is derived from an EMBL/GenBank/DDBJ whole genome shotgun (WGS) entry which is preliminary data.</text>
</comment>
<keyword evidence="3" id="KW-0547">Nucleotide-binding</keyword>
<dbReference type="Pfam" id="PF05729">
    <property type="entry name" value="NACHT"/>
    <property type="match status" value="1"/>
</dbReference>
<dbReference type="Pfam" id="PF13516">
    <property type="entry name" value="LRR_6"/>
    <property type="match status" value="2"/>
</dbReference>
<protein>
    <recommendedName>
        <fullName evidence="5">NACHT domain-containing protein</fullName>
    </recommendedName>
</protein>
<dbReference type="GO" id="GO:0005524">
    <property type="term" value="F:ATP binding"/>
    <property type="evidence" value="ECO:0007669"/>
    <property type="project" value="UniProtKB-KW"/>
</dbReference>
<dbReference type="InterPro" id="IPR001611">
    <property type="entry name" value="Leu-rich_rpt"/>
</dbReference>
<reference evidence="6" key="1">
    <citation type="submission" date="2020-08" db="EMBL/GenBank/DDBJ databases">
        <title>Chromosome-level assembly of Southern catfish (Silurus meridionalis) provides insights into visual adaptation to the nocturnal and benthic lifestyles.</title>
        <authorList>
            <person name="Zhang Y."/>
            <person name="Wang D."/>
            <person name="Peng Z."/>
        </authorList>
    </citation>
    <scope>NUCLEOTIDE SEQUENCE</scope>
    <source>
        <strain evidence="6">SWU-2019-XX</strain>
        <tissue evidence="6">Muscle</tissue>
    </source>
</reference>
<dbReference type="SUPFAM" id="SSF52540">
    <property type="entry name" value="P-loop containing nucleoside triphosphate hydrolases"/>
    <property type="match status" value="1"/>
</dbReference>
<dbReference type="InterPro" id="IPR032675">
    <property type="entry name" value="LRR_dom_sf"/>
</dbReference>
<evidence type="ECO:0000313" key="7">
    <source>
        <dbReference type="Proteomes" id="UP000606274"/>
    </source>
</evidence>
<accession>A0A8T0B2J1</accession>
<evidence type="ECO:0000313" key="6">
    <source>
        <dbReference type="EMBL" id="KAF7699968.1"/>
    </source>
</evidence>
<keyword evidence="4" id="KW-0067">ATP-binding</keyword>
<dbReference type="SMART" id="SM00368">
    <property type="entry name" value="LRR_RI"/>
    <property type="match status" value="4"/>
</dbReference>
<dbReference type="Proteomes" id="UP000606274">
    <property type="component" value="Unassembled WGS sequence"/>
</dbReference>